<gene>
    <name evidence="1" type="ORF">NMK_1672</name>
</gene>
<name>A0A2R5F797_9PROT</name>
<accession>A0A2R5F797</accession>
<dbReference type="EMBL" id="BDOQ01000006">
    <property type="protein sequence ID" value="GBG14112.1"/>
    <property type="molecule type" value="Genomic_DNA"/>
</dbReference>
<dbReference type="RefSeq" id="WP_109015311.1">
    <property type="nucleotide sequence ID" value="NZ_BDOQ01000006.1"/>
</dbReference>
<proteinExistence type="predicted"/>
<organism evidence="1 2">
    <name type="scientific">Novimethylophilus kurashikiensis</name>
    <dbReference type="NCBI Taxonomy" id="1825523"/>
    <lineage>
        <taxon>Bacteria</taxon>
        <taxon>Pseudomonadati</taxon>
        <taxon>Pseudomonadota</taxon>
        <taxon>Betaproteobacteria</taxon>
        <taxon>Nitrosomonadales</taxon>
        <taxon>Methylophilaceae</taxon>
        <taxon>Novimethylophilus</taxon>
    </lineage>
</organism>
<comment type="caution">
    <text evidence="1">The sequence shown here is derived from an EMBL/GenBank/DDBJ whole genome shotgun (WGS) entry which is preliminary data.</text>
</comment>
<evidence type="ECO:0000313" key="2">
    <source>
        <dbReference type="Proteomes" id="UP000245081"/>
    </source>
</evidence>
<reference evidence="1 2" key="1">
    <citation type="journal article" date="2018" name="Environ. Microbiol.">
        <title>Isolation and genomic characterization of Novimethylophilus kurashikiensis gen. nov. sp. nov., a new lanthanide-dependent methylotrophic species of Methylophilaceae.</title>
        <authorList>
            <person name="Lv H."/>
            <person name="Sahin N."/>
            <person name="Tani A."/>
        </authorList>
    </citation>
    <scope>NUCLEOTIDE SEQUENCE [LARGE SCALE GENOMIC DNA]</scope>
    <source>
        <strain evidence="1 2">La2-4</strain>
    </source>
</reference>
<evidence type="ECO:0008006" key="3">
    <source>
        <dbReference type="Google" id="ProtNLM"/>
    </source>
</evidence>
<dbReference type="InterPro" id="IPR014993">
    <property type="entry name" value="DUF1841"/>
</dbReference>
<dbReference type="Pfam" id="PF08897">
    <property type="entry name" value="DUF1841"/>
    <property type="match status" value="1"/>
</dbReference>
<evidence type="ECO:0000313" key="1">
    <source>
        <dbReference type="EMBL" id="GBG14112.1"/>
    </source>
</evidence>
<protein>
    <recommendedName>
        <fullName evidence="3">DUF1841 domain-containing protein</fullName>
    </recommendedName>
</protein>
<dbReference type="AlphaFoldDB" id="A0A2R5F797"/>
<dbReference type="OrthoDB" id="9789432at2"/>
<sequence>MALFNPSRDEVRQFFFEAWRKYRVSEPLTALEGMAVEVIALHPEYHAVLDAPDRYRDQDYFPEMGETNPFLHMSLHLSILEQLSIDQPPGIAAAYRALQQRLDDQHEALHGLMECLAETVWRAQRDKTPPDAGAYLECMRKRAAE</sequence>
<dbReference type="Proteomes" id="UP000245081">
    <property type="component" value="Unassembled WGS sequence"/>
</dbReference>
<keyword evidence="2" id="KW-1185">Reference proteome</keyword>